<organism evidence="1 2">
    <name type="scientific">Streptomyces oryzae</name>
    <dbReference type="NCBI Taxonomy" id="1434886"/>
    <lineage>
        <taxon>Bacteria</taxon>
        <taxon>Bacillati</taxon>
        <taxon>Actinomycetota</taxon>
        <taxon>Actinomycetes</taxon>
        <taxon>Kitasatosporales</taxon>
        <taxon>Streptomycetaceae</taxon>
        <taxon>Streptomyces</taxon>
    </lineage>
</organism>
<dbReference type="Proteomes" id="UP001519064">
    <property type="component" value="Unassembled WGS sequence"/>
</dbReference>
<dbReference type="SUPFAM" id="SSF81901">
    <property type="entry name" value="HCP-like"/>
    <property type="match status" value="1"/>
</dbReference>
<name>A0ABS3XFE0_9ACTN</name>
<protein>
    <recommendedName>
        <fullName evidence="3">Tetratricopeptide repeat protein</fullName>
    </recommendedName>
</protein>
<keyword evidence="2" id="KW-1185">Reference proteome</keyword>
<dbReference type="Gene3D" id="1.25.40.10">
    <property type="entry name" value="Tetratricopeptide repeat domain"/>
    <property type="match status" value="1"/>
</dbReference>
<gene>
    <name evidence="1" type="ORF">ITI46_20980</name>
</gene>
<comment type="caution">
    <text evidence="1">The sequence shown here is derived from an EMBL/GenBank/DDBJ whole genome shotgun (WGS) entry which is preliminary data.</text>
</comment>
<sequence>MHIPLTLSAGADVPAGAKADAFRHAAEVVTGVLGPATLLGCWGDRAPFDTTPPAWGGPFRRWQRPDRPNCLELSAGEDGPELVLQPKDPAEYWLEELGEAARPITAFLAISRDDPTNDGLGFPGFSTTEDWDEFSDALGTFLATLPTVTRALGVELSIPMHAAIPGTSGPITFHLACGDQLELALYENRCLLTDDALTRLGWLKETTLPSACDHLYDGAELVSHHSAAYGPGAPGASSLGDLLVDTAKAFGIKAPTGLNPHYSADDLGGYRARFYALPHGGYRYADDDVPPPPRAPKVDHEQQLTIAAQAYGAGEDDVAAQALARTAGVMAADTAQRALEAAQRYALARAASGDHVGALRYAEVTLRLPVETGPAELRNADRLRATGASPGARHVYEQLADHPAFALRLLARGRLLASAREAGDKPTARALLEGRLGDIQWHADRPTALRTLRSAAETGVPIALFDLGKRLLHDDEIDEARTVFHRVTELDTGLTCRALFKIGETHARQNDHVGAHTWYLHALEAPGEPDTAALAAVNGTLGGTAKAARDLPEARRRFRAVLDTGDPAHRPWAAAHLAEIAYWTGEHDTAARYYELTLATGTRDPELVGEASYRLAEIRRDAGDFELAERCLLRAADSGHPDFTQQARTLLDTLR</sequence>
<evidence type="ECO:0000313" key="2">
    <source>
        <dbReference type="Proteomes" id="UP001519064"/>
    </source>
</evidence>
<dbReference type="EMBL" id="JADKMA010000110">
    <property type="protein sequence ID" value="MBO8194115.1"/>
    <property type="molecule type" value="Genomic_DNA"/>
</dbReference>
<evidence type="ECO:0008006" key="3">
    <source>
        <dbReference type="Google" id="ProtNLM"/>
    </source>
</evidence>
<reference evidence="1 2" key="1">
    <citation type="submission" date="2020-11" db="EMBL/GenBank/DDBJ databases">
        <title>Streptomyces spirodelae sp. nov., isolated from duckweed.</title>
        <authorList>
            <person name="Saimee Y."/>
            <person name="Duangmal K."/>
        </authorList>
    </citation>
    <scope>NUCLEOTIDE SEQUENCE [LARGE SCALE GENOMIC DNA]</scope>
    <source>
        <strain evidence="1 2">S16-07</strain>
    </source>
</reference>
<evidence type="ECO:0000313" key="1">
    <source>
        <dbReference type="EMBL" id="MBO8194115.1"/>
    </source>
</evidence>
<accession>A0ABS3XFE0</accession>
<dbReference type="InterPro" id="IPR011990">
    <property type="entry name" value="TPR-like_helical_dom_sf"/>
</dbReference>
<proteinExistence type="predicted"/>